<proteinExistence type="predicted"/>
<protein>
    <recommendedName>
        <fullName evidence="4">Tetratricopeptide TPR_2 repeat protein</fullName>
    </recommendedName>
</protein>
<accession>A0ABQ3XKC4</accession>
<keyword evidence="1" id="KW-0802">TPR repeat</keyword>
<name>A0ABQ3XKC4_9ACTN</name>
<feature type="repeat" description="TPR" evidence="1">
    <location>
        <begin position="383"/>
        <end position="416"/>
    </location>
</feature>
<dbReference type="SUPFAM" id="SSF52540">
    <property type="entry name" value="P-loop containing nucleoside triphosphate hydrolases"/>
    <property type="match status" value="1"/>
</dbReference>
<dbReference type="Gene3D" id="3.40.50.300">
    <property type="entry name" value="P-loop containing nucleotide triphosphate hydrolases"/>
    <property type="match status" value="1"/>
</dbReference>
<keyword evidence="3" id="KW-1185">Reference proteome</keyword>
<reference evidence="2 3" key="1">
    <citation type="submission" date="2021-01" db="EMBL/GenBank/DDBJ databases">
        <title>Whole genome shotgun sequence of Actinoplanes couchii NBRC 106145.</title>
        <authorList>
            <person name="Komaki H."/>
            <person name="Tamura T."/>
        </authorList>
    </citation>
    <scope>NUCLEOTIDE SEQUENCE [LARGE SCALE GENOMIC DNA]</scope>
    <source>
        <strain evidence="2 3">NBRC 106145</strain>
    </source>
</reference>
<dbReference type="Gene3D" id="1.25.40.10">
    <property type="entry name" value="Tetratricopeptide repeat domain"/>
    <property type="match status" value="2"/>
</dbReference>
<dbReference type="InterPro" id="IPR027417">
    <property type="entry name" value="P-loop_NTPase"/>
</dbReference>
<dbReference type="InterPro" id="IPR011990">
    <property type="entry name" value="TPR-like_helical_dom_sf"/>
</dbReference>
<gene>
    <name evidence="2" type="ORF">Aco03nite_073550</name>
</gene>
<dbReference type="Pfam" id="PF13176">
    <property type="entry name" value="TPR_7"/>
    <property type="match status" value="2"/>
</dbReference>
<organism evidence="2 3">
    <name type="scientific">Actinoplanes couchii</name>
    <dbReference type="NCBI Taxonomy" id="403638"/>
    <lineage>
        <taxon>Bacteria</taxon>
        <taxon>Bacillati</taxon>
        <taxon>Actinomycetota</taxon>
        <taxon>Actinomycetes</taxon>
        <taxon>Micromonosporales</taxon>
        <taxon>Micromonosporaceae</taxon>
        <taxon>Actinoplanes</taxon>
    </lineage>
</organism>
<dbReference type="RefSeq" id="WP_203804421.1">
    <property type="nucleotide sequence ID" value="NZ_BAAAQE010000093.1"/>
</dbReference>
<dbReference type="PROSITE" id="PS50005">
    <property type="entry name" value="TPR"/>
    <property type="match status" value="1"/>
</dbReference>
<evidence type="ECO:0000256" key="1">
    <source>
        <dbReference type="PROSITE-ProRule" id="PRU00339"/>
    </source>
</evidence>
<dbReference type="InterPro" id="IPR019734">
    <property type="entry name" value="TPR_rpt"/>
</dbReference>
<evidence type="ECO:0000313" key="3">
    <source>
        <dbReference type="Proteomes" id="UP000612282"/>
    </source>
</evidence>
<sequence>MGRTRRFAVPGIRDRIAEGQRRAARPFLDRTERRAALRRALWSRDARVIVVTGPPGVGKTELVTRVLEPFRLLRTRVVIHDGATADARVLDRPFDRRTGRSVIVVDSAQHLMDEDGHLRDLALEEAVAAERDARIVLVTDVLPRPRPGLDWVDPRYVIEADGLPVSWFKAFARRSAEGAPGRFASLDHRTQERLCGLFQGVPRLVQLFDAIVATSDVTAVELAGTLQDPDGLPELLLDRLVAGLNPDQHDLYRAVAALGVPAGPALINGTRFGQEQVRKRLDELSPHAIHQVPGTDLYLVPAPEAARVLRDAPAGVSTRAAQLLRGAGTPQAPLAEVRAWLRAGNPARALRRIGEFDDGPLPAGQFRAVREELAVDVPAADQVDNHNVLGRLYQERGEYEQAWDHYQRALEPAGDAERVRIRLNLAWLALARDDDGEALIGFAHVHDHPHAGPAIAATALDGVARCLRRQGRFREALRTLTRAAELAAPRPGQWMPIALRLARLHAETGDHDTAADLVERASASHAAYFEARAGLALAREEPAAALDDARRAVAMALPVNDSVTLSRARTTICLALLRQERWSQAVEAADEAIRYRPLREALPALAAGAVACRRANRAAESRDRFARLLASAGAGFEAREFEGLAWCAEHLDGARPIEDAVTAFGVAREPAPGPTATMRSLVEALAADAPGRARLYRVLTLLQPGN</sequence>
<evidence type="ECO:0008006" key="4">
    <source>
        <dbReference type="Google" id="ProtNLM"/>
    </source>
</evidence>
<evidence type="ECO:0000313" key="2">
    <source>
        <dbReference type="EMBL" id="GID58951.1"/>
    </source>
</evidence>
<dbReference type="SMART" id="SM00028">
    <property type="entry name" value="TPR"/>
    <property type="match status" value="3"/>
</dbReference>
<dbReference type="EMBL" id="BOMG01000092">
    <property type="protein sequence ID" value="GID58951.1"/>
    <property type="molecule type" value="Genomic_DNA"/>
</dbReference>
<comment type="caution">
    <text evidence="2">The sequence shown here is derived from an EMBL/GenBank/DDBJ whole genome shotgun (WGS) entry which is preliminary data.</text>
</comment>
<dbReference type="SUPFAM" id="SSF48452">
    <property type="entry name" value="TPR-like"/>
    <property type="match status" value="1"/>
</dbReference>
<dbReference type="Proteomes" id="UP000612282">
    <property type="component" value="Unassembled WGS sequence"/>
</dbReference>